<reference evidence="4" key="1">
    <citation type="journal article" date="2012" name="Proc. Natl. Acad. Sci. U.S.A.">
        <title>Genome sequence of the button mushroom Agaricus bisporus reveals mechanisms governing adaptation to a humic-rich ecological niche.</title>
        <authorList>
            <person name="Morin E."/>
            <person name="Kohler A."/>
            <person name="Baker A.R."/>
            <person name="Foulongne-Oriol M."/>
            <person name="Lombard V."/>
            <person name="Nagy L.G."/>
            <person name="Ohm R.A."/>
            <person name="Patyshakuliyeva A."/>
            <person name="Brun A."/>
            <person name="Aerts A.L."/>
            <person name="Bailey A.M."/>
            <person name="Billette C."/>
            <person name="Coutinho P.M."/>
            <person name="Deakin G."/>
            <person name="Doddapaneni H."/>
            <person name="Floudas D."/>
            <person name="Grimwood J."/>
            <person name="Hilden K."/>
            <person name="Kuees U."/>
            <person name="LaButti K.M."/>
            <person name="Lapidus A."/>
            <person name="Lindquist E.A."/>
            <person name="Lucas S.M."/>
            <person name="Murat C."/>
            <person name="Riley R.W."/>
            <person name="Salamov A.A."/>
            <person name="Schmutz J."/>
            <person name="Subramanian V."/>
            <person name="Woesten H.A.B."/>
            <person name="Xu J."/>
            <person name="Eastwood D.C."/>
            <person name="Foster G.D."/>
            <person name="Sonnenberg A.S."/>
            <person name="Cullen D."/>
            <person name="de Vries R.P."/>
            <person name="Lundell T."/>
            <person name="Hibbett D.S."/>
            <person name="Henrissat B."/>
            <person name="Burton K.S."/>
            <person name="Kerrigan R.W."/>
            <person name="Challen M.P."/>
            <person name="Grigoriev I.V."/>
            <person name="Martin F."/>
        </authorList>
    </citation>
    <scope>NUCLEOTIDE SEQUENCE [LARGE SCALE GENOMIC DNA]</scope>
    <source>
        <strain evidence="4">JB137-S8 / ATCC MYA-4627 / FGSC 10392</strain>
    </source>
</reference>
<evidence type="ECO:0000256" key="1">
    <source>
        <dbReference type="SAM" id="MobiDB-lite"/>
    </source>
</evidence>
<accession>K5VTC2</accession>
<dbReference type="InterPro" id="IPR009072">
    <property type="entry name" value="Histone-fold"/>
</dbReference>
<feature type="domain" description="Core Histone H2A/H2B/H3" evidence="2">
    <location>
        <begin position="103"/>
        <end position="165"/>
    </location>
</feature>
<dbReference type="KEGG" id="abp:AGABI1DRAFT93076"/>
<name>K5VTC2_AGABU</name>
<dbReference type="HOGENOM" id="CLU_1721815_0_0_1"/>
<dbReference type="SUPFAM" id="SSF47113">
    <property type="entry name" value="Histone-fold"/>
    <property type="match status" value="1"/>
</dbReference>
<dbReference type="EMBL" id="JH971394">
    <property type="protein sequence ID" value="EKM77704.1"/>
    <property type="molecule type" value="Genomic_DNA"/>
</dbReference>
<proteinExistence type="predicted"/>
<keyword evidence="4" id="KW-1185">Reference proteome</keyword>
<organism evidence="3 4">
    <name type="scientific">Agaricus bisporus var. burnettii (strain JB137-S8 / ATCC MYA-4627 / FGSC 10392)</name>
    <name type="common">White button mushroom</name>
    <dbReference type="NCBI Taxonomy" id="597362"/>
    <lineage>
        <taxon>Eukaryota</taxon>
        <taxon>Fungi</taxon>
        <taxon>Dikarya</taxon>
        <taxon>Basidiomycota</taxon>
        <taxon>Agaricomycotina</taxon>
        <taxon>Agaricomycetes</taxon>
        <taxon>Agaricomycetidae</taxon>
        <taxon>Agaricales</taxon>
        <taxon>Agaricineae</taxon>
        <taxon>Agaricaceae</taxon>
        <taxon>Agaricus</taxon>
    </lineage>
</organism>
<feature type="region of interest" description="Disordered" evidence="1">
    <location>
        <begin position="1"/>
        <end position="92"/>
    </location>
</feature>
<dbReference type="Proteomes" id="UP000008493">
    <property type="component" value="Unassembled WGS sequence"/>
</dbReference>
<dbReference type="OrthoDB" id="1872155at2759"/>
<gene>
    <name evidence="3" type="ORF">AGABI1DRAFT_93076</name>
</gene>
<evidence type="ECO:0000259" key="2">
    <source>
        <dbReference type="Pfam" id="PF00125"/>
    </source>
</evidence>
<feature type="compositionally biased region" description="Basic and acidic residues" evidence="1">
    <location>
        <begin position="34"/>
        <end position="43"/>
    </location>
</feature>
<dbReference type="AlphaFoldDB" id="K5VTC2"/>
<dbReference type="Pfam" id="PF00125">
    <property type="entry name" value="Histone"/>
    <property type="match status" value="1"/>
</dbReference>
<dbReference type="RefSeq" id="XP_007331569.1">
    <property type="nucleotide sequence ID" value="XM_007331507.1"/>
</dbReference>
<evidence type="ECO:0000313" key="3">
    <source>
        <dbReference type="EMBL" id="EKM77704.1"/>
    </source>
</evidence>
<dbReference type="InParanoid" id="K5VTC2"/>
<protein>
    <recommendedName>
        <fullName evidence="2">Core Histone H2A/H2B/H3 domain-containing protein</fullName>
    </recommendedName>
</protein>
<evidence type="ECO:0000313" key="4">
    <source>
        <dbReference type="Proteomes" id="UP000008493"/>
    </source>
</evidence>
<dbReference type="OMA" id="SGMGPNR"/>
<feature type="compositionally biased region" description="Polar residues" evidence="1">
    <location>
        <begin position="9"/>
        <end position="33"/>
    </location>
</feature>
<dbReference type="Gene3D" id="1.10.20.10">
    <property type="entry name" value="Histone, subunit A"/>
    <property type="match status" value="1"/>
</dbReference>
<dbReference type="InterPro" id="IPR007125">
    <property type="entry name" value="H2A/H2B/H3"/>
</dbReference>
<sequence length="185" mass="21067">MARTKNHNRMTTGSGMGPNRTNNTITAGPSNMPSREEEVKTEDSEIEVGNAEVEEVKSEDEDVEVDEAEEEELEVEDKESDVEMDEPDEEDEFVDETDDDRAIMQLVRSIVSECSDLPFDINATRCLKDVVNAYLPGLFHNANIYAQHAKRKTVRIEDLRHALHLRNPHMTHNYLPAIIAHYESL</sequence>
<dbReference type="GO" id="GO:0003677">
    <property type="term" value="F:DNA binding"/>
    <property type="evidence" value="ECO:0007669"/>
    <property type="project" value="InterPro"/>
</dbReference>
<feature type="compositionally biased region" description="Acidic residues" evidence="1">
    <location>
        <begin position="57"/>
        <end position="92"/>
    </location>
</feature>
<dbReference type="GO" id="GO:0046982">
    <property type="term" value="F:protein heterodimerization activity"/>
    <property type="evidence" value="ECO:0007669"/>
    <property type="project" value="InterPro"/>
</dbReference>
<dbReference type="GeneID" id="18832488"/>